<dbReference type="EMBL" id="QXIY01000026">
    <property type="protein sequence ID" value="RIE16589.1"/>
    <property type="molecule type" value="Genomic_DNA"/>
</dbReference>
<dbReference type="Pfam" id="PF13177">
    <property type="entry name" value="DNA_pol3_delta2"/>
    <property type="match status" value="1"/>
</dbReference>
<evidence type="ECO:0000313" key="2">
    <source>
        <dbReference type="Proteomes" id="UP000266113"/>
    </source>
</evidence>
<proteinExistence type="predicted"/>
<comment type="caution">
    <text evidence="1">The sequence shown here is derived from an EMBL/GenBank/DDBJ whole genome shotgun (WGS) entry which is preliminary data.</text>
</comment>
<reference evidence="1 2" key="1">
    <citation type="submission" date="2018-09" db="EMBL/GenBank/DDBJ databases">
        <title>Discovery and Ecogenomic Context for Candidatus Cryosericales, a Global Caldiserica Order Active in Thawing Permafrost.</title>
        <authorList>
            <person name="Martinez M.A."/>
            <person name="Woodcroft B.J."/>
            <person name="Ignacio Espinoza J.C."/>
            <person name="Zayed A."/>
            <person name="Singleton C.M."/>
            <person name="Boyd J."/>
            <person name="Li Y.-F."/>
            <person name="Purvine S."/>
            <person name="Maughan H."/>
            <person name="Hodgkins S.B."/>
            <person name="Anderson D."/>
            <person name="Sederholm M."/>
            <person name="Temperton B."/>
            <person name="Saleska S.R."/>
            <person name="Tyson G.W."/>
            <person name="Rich V.I."/>
        </authorList>
    </citation>
    <scope>NUCLEOTIDE SEQUENCE [LARGE SCALE GENOMIC DNA]</scope>
    <source>
        <strain evidence="1 2">SMC1</strain>
    </source>
</reference>
<evidence type="ECO:0008006" key="3">
    <source>
        <dbReference type="Google" id="ProtNLM"/>
    </source>
</evidence>
<protein>
    <recommendedName>
        <fullName evidence="3">DNA polymerase III subunit delta</fullName>
    </recommendedName>
</protein>
<accession>A0A398DRD3</accession>
<organism evidence="1 2">
    <name type="scientific">Candidatus Cryosericum septentrionale</name>
    <dbReference type="NCBI Taxonomy" id="2290913"/>
    <lineage>
        <taxon>Bacteria</taxon>
        <taxon>Pseudomonadati</taxon>
        <taxon>Caldisericota/Cryosericota group</taxon>
        <taxon>Candidatus Cryosericota</taxon>
        <taxon>Candidatus Cryosericia</taxon>
        <taxon>Candidatus Cryosericales</taxon>
        <taxon>Candidatus Cryosericaceae</taxon>
        <taxon>Candidatus Cryosericum</taxon>
    </lineage>
</organism>
<keyword evidence="2" id="KW-1185">Reference proteome</keyword>
<dbReference type="SUPFAM" id="SSF52540">
    <property type="entry name" value="P-loop containing nucleoside triphosphate hydrolases"/>
    <property type="match status" value="1"/>
</dbReference>
<dbReference type="Proteomes" id="UP000266113">
    <property type="component" value="Unassembled WGS sequence"/>
</dbReference>
<gene>
    <name evidence="1" type="ORF">SMC1_06080</name>
</gene>
<dbReference type="InterPro" id="IPR027417">
    <property type="entry name" value="P-loop_NTPase"/>
</dbReference>
<name>A0A398DRD3_9BACT</name>
<sequence>MSDAVGDCPATRCLEAALVSNRLAHAYLLVGRDEGAKLALAAALAKAGNCRGDHGPGEFCDTCPSCRQVDAGGSANIRIFGDSAILRIDTVDQFISYASVKTASGCLKLSVFRGVDFFTDVAADRVLKTIEEPVSGNVFLLLSQNSRRVLPTIRSRVQIMKVERSTQEAADLQDATSATGEDACLEVLLEFAKANVSLSETVGRLLRMSSQNSLRDNATAGLQTIALFMNSVLRARGKVSPLAGISLSTEPELARVNFVLDESRVGLFLDHLGERLKHIEQNVNPELVLTNVLLELRRMTTHE</sequence>
<dbReference type="Gene3D" id="3.40.50.300">
    <property type="entry name" value="P-loop containing nucleotide triphosphate hydrolases"/>
    <property type="match status" value="1"/>
</dbReference>
<dbReference type="AlphaFoldDB" id="A0A398DRD3"/>
<evidence type="ECO:0000313" key="1">
    <source>
        <dbReference type="EMBL" id="RIE16589.1"/>
    </source>
</evidence>